<keyword evidence="3" id="KW-1185">Reference proteome</keyword>
<reference evidence="2 3" key="1">
    <citation type="submission" date="2022-11" db="EMBL/GenBank/DDBJ databases">
        <title>Anaerobic phenanthrene biodegradation by a DNRA strain PheN6.</title>
        <authorList>
            <person name="Zhang Z."/>
        </authorList>
    </citation>
    <scope>NUCLEOTIDE SEQUENCE [LARGE SCALE GENOMIC DNA]</scope>
    <source>
        <strain evidence="2 3">PheN6</strain>
    </source>
</reference>
<dbReference type="RefSeq" id="WP_272462834.1">
    <property type="nucleotide sequence ID" value="NZ_JAPFQL010000059.1"/>
</dbReference>
<dbReference type="InterPro" id="IPR039422">
    <property type="entry name" value="MarR/SlyA-like"/>
</dbReference>
<dbReference type="PRINTS" id="PR00598">
    <property type="entry name" value="HTHMARR"/>
</dbReference>
<accession>A0ABT5GJK4</accession>
<dbReference type="InterPro" id="IPR036390">
    <property type="entry name" value="WH_DNA-bd_sf"/>
</dbReference>
<feature type="domain" description="HTH marR-type" evidence="1">
    <location>
        <begin position="1"/>
        <end position="137"/>
    </location>
</feature>
<dbReference type="PROSITE" id="PS50995">
    <property type="entry name" value="HTH_MARR_2"/>
    <property type="match status" value="1"/>
</dbReference>
<dbReference type="SMART" id="SM00347">
    <property type="entry name" value="HTH_MARR"/>
    <property type="match status" value="1"/>
</dbReference>
<name>A0ABT5GJK4_9MICO</name>
<dbReference type="Pfam" id="PF12802">
    <property type="entry name" value="MarR_2"/>
    <property type="match status" value="1"/>
</dbReference>
<dbReference type="PANTHER" id="PTHR33164">
    <property type="entry name" value="TRANSCRIPTIONAL REGULATOR, MARR FAMILY"/>
    <property type="match status" value="1"/>
</dbReference>
<evidence type="ECO:0000313" key="3">
    <source>
        <dbReference type="Proteomes" id="UP001150259"/>
    </source>
</evidence>
<protein>
    <submittedName>
        <fullName evidence="2">MarR family transcriptional regulator</fullName>
    </submittedName>
</protein>
<proteinExistence type="predicted"/>
<dbReference type="Gene3D" id="1.10.10.10">
    <property type="entry name" value="Winged helix-like DNA-binding domain superfamily/Winged helix DNA-binding domain"/>
    <property type="match status" value="1"/>
</dbReference>
<dbReference type="Proteomes" id="UP001150259">
    <property type="component" value="Unassembled WGS sequence"/>
</dbReference>
<gene>
    <name evidence="2" type="ORF">OO014_13425</name>
</gene>
<dbReference type="InterPro" id="IPR000835">
    <property type="entry name" value="HTH_MarR-typ"/>
</dbReference>
<dbReference type="EMBL" id="JAPFQL010000059">
    <property type="protein sequence ID" value="MDC5698259.1"/>
    <property type="molecule type" value="Genomic_DNA"/>
</dbReference>
<organism evidence="2 3">
    <name type="scientific">Intrasporangium calvum</name>
    <dbReference type="NCBI Taxonomy" id="53358"/>
    <lineage>
        <taxon>Bacteria</taxon>
        <taxon>Bacillati</taxon>
        <taxon>Actinomycetota</taxon>
        <taxon>Actinomycetes</taxon>
        <taxon>Micrococcales</taxon>
        <taxon>Intrasporangiaceae</taxon>
        <taxon>Intrasporangium</taxon>
    </lineage>
</organism>
<dbReference type="InterPro" id="IPR036388">
    <property type="entry name" value="WH-like_DNA-bd_sf"/>
</dbReference>
<comment type="caution">
    <text evidence="2">The sequence shown here is derived from an EMBL/GenBank/DDBJ whole genome shotgun (WGS) entry which is preliminary data.</text>
</comment>
<evidence type="ECO:0000259" key="1">
    <source>
        <dbReference type="PROSITE" id="PS50995"/>
    </source>
</evidence>
<sequence length="145" mass="16261">MRDLPTSLLMFIASRYAQNRIFEAGREAGLTDVTFAQSRLVAGIDPDGTRLSVLAERAQIAKQTATALVDKLERAGYVERVPDPADGRARLVRLTARAEAALPIARAEETRIEREWEAHLGTERMGQLREALVMLREITDPYLER</sequence>
<dbReference type="SUPFAM" id="SSF46785">
    <property type="entry name" value="Winged helix' DNA-binding domain"/>
    <property type="match status" value="1"/>
</dbReference>
<evidence type="ECO:0000313" key="2">
    <source>
        <dbReference type="EMBL" id="MDC5698259.1"/>
    </source>
</evidence>
<dbReference type="PANTHER" id="PTHR33164:SF43">
    <property type="entry name" value="HTH-TYPE TRANSCRIPTIONAL REPRESSOR YETL"/>
    <property type="match status" value="1"/>
</dbReference>